<proteinExistence type="predicted"/>
<feature type="region of interest" description="Disordered" evidence="7">
    <location>
        <begin position="1529"/>
        <end position="1571"/>
    </location>
</feature>
<dbReference type="PROSITE" id="PS52004">
    <property type="entry name" value="KS3_2"/>
    <property type="match status" value="1"/>
</dbReference>
<evidence type="ECO:0000256" key="4">
    <source>
        <dbReference type="ARBA" id="ARBA00022832"/>
    </source>
</evidence>
<evidence type="ECO:0000256" key="6">
    <source>
        <dbReference type="ARBA" id="ARBA00023268"/>
    </source>
</evidence>
<dbReference type="Pfam" id="PF00550">
    <property type="entry name" value="PP-binding"/>
    <property type="match status" value="1"/>
</dbReference>
<evidence type="ECO:0000259" key="8">
    <source>
        <dbReference type="PROSITE" id="PS50075"/>
    </source>
</evidence>
<dbReference type="CDD" id="cd08953">
    <property type="entry name" value="KR_2_SDR_x"/>
    <property type="match status" value="1"/>
</dbReference>
<dbReference type="Pfam" id="PF00698">
    <property type="entry name" value="Acyl_transf_1"/>
    <property type="match status" value="1"/>
</dbReference>
<keyword evidence="4" id="KW-0276">Fatty acid metabolism</keyword>
<dbReference type="InterPro" id="IPR009081">
    <property type="entry name" value="PP-bd_ACP"/>
</dbReference>
<dbReference type="PANTHER" id="PTHR43775:SF51">
    <property type="entry name" value="INACTIVE PHENOLPHTHIOCEROL SYNTHESIS POLYKETIDE SYNTHASE TYPE I PKS1-RELATED"/>
    <property type="match status" value="1"/>
</dbReference>
<name>A0A848LP49_9BACT</name>
<dbReference type="Pfam" id="PF08659">
    <property type="entry name" value="KR"/>
    <property type="match status" value="1"/>
</dbReference>
<dbReference type="SMART" id="SM00822">
    <property type="entry name" value="PKS_KR"/>
    <property type="match status" value="1"/>
</dbReference>
<dbReference type="InterPro" id="IPR020806">
    <property type="entry name" value="PKS_PP-bd"/>
</dbReference>
<organism evidence="10 11">
    <name type="scientific">Pyxidicoccus fallax</name>
    <dbReference type="NCBI Taxonomy" id="394095"/>
    <lineage>
        <taxon>Bacteria</taxon>
        <taxon>Pseudomonadati</taxon>
        <taxon>Myxococcota</taxon>
        <taxon>Myxococcia</taxon>
        <taxon>Myxococcales</taxon>
        <taxon>Cystobacterineae</taxon>
        <taxon>Myxococcaceae</taxon>
        <taxon>Pyxidicoccus</taxon>
    </lineage>
</organism>
<dbReference type="InterPro" id="IPR001227">
    <property type="entry name" value="Ac_transferase_dom_sf"/>
</dbReference>
<dbReference type="Gene3D" id="3.40.47.10">
    <property type="match status" value="1"/>
</dbReference>
<keyword evidence="6" id="KW-0511">Multifunctional enzyme</keyword>
<dbReference type="SMART" id="SM00825">
    <property type="entry name" value="PKS_KS"/>
    <property type="match status" value="1"/>
</dbReference>
<dbReference type="GO" id="GO:0006633">
    <property type="term" value="P:fatty acid biosynthetic process"/>
    <property type="evidence" value="ECO:0007669"/>
    <property type="project" value="TreeGrafter"/>
</dbReference>
<dbReference type="Pfam" id="PF00109">
    <property type="entry name" value="ketoacyl-synt"/>
    <property type="match status" value="1"/>
</dbReference>
<evidence type="ECO:0000259" key="9">
    <source>
        <dbReference type="PROSITE" id="PS52004"/>
    </source>
</evidence>
<dbReference type="SUPFAM" id="SSF51735">
    <property type="entry name" value="NAD(P)-binding Rossmann-fold domains"/>
    <property type="match status" value="2"/>
</dbReference>
<dbReference type="InterPro" id="IPR014031">
    <property type="entry name" value="Ketoacyl_synth_C"/>
</dbReference>
<dbReference type="SUPFAM" id="SSF53901">
    <property type="entry name" value="Thiolase-like"/>
    <property type="match status" value="1"/>
</dbReference>
<feature type="domain" description="Ketosynthase family 3 (KS3)" evidence="9">
    <location>
        <begin position="12"/>
        <end position="439"/>
    </location>
</feature>
<dbReference type="SUPFAM" id="SSF55048">
    <property type="entry name" value="Probable ACP-binding domain of malonyl-CoA ACP transacylase"/>
    <property type="match status" value="1"/>
</dbReference>
<dbReference type="GO" id="GO:0044550">
    <property type="term" value="P:secondary metabolite biosynthetic process"/>
    <property type="evidence" value="ECO:0007669"/>
    <property type="project" value="UniProtKB-ARBA"/>
</dbReference>
<dbReference type="InterPro" id="IPR016035">
    <property type="entry name" value="Acyl_Trfase/lysoPLipase"/>
</dbReference>
<dbReference type="RefSeq" id="WP_169348764.1">
    <property type="nucleotide sequence ID" value="NZ_JABBJJ010000189.1"/>
</dbReference>
<dbReference type="Gene3D" id="3.30.70.250">
    <property type="entry name" value="Malonyl-CoA ACP transacylase, ACP-binding"/>
    <property type="match status" value="1"/>
</dbReference>
<evidence type="ECO:0000256" key="2">
    <source>
        <dbReference type="ARBA" id="ARBA00022553"/>
    </source>
</evidence>
<evidence type="ECO:0000256" key="3">
    <source>
        <dbReference type="ARBA" id="ARBA00022679"/>
    </source>
</evidence>
<dbReference type="SMART" id="SM01294">
    <property type="entry name" value="PKS_PP_betabranch"/>
    <property type="match status" value="1"/>
</dbReference>
<reference evidence="10 11" key="1">
    <citation type="submission" date="2020-04" db="EMBL/GenBank/DDBJ databases">
        <title>Draft genome of Pyxidicoccus fallax type strain.</title>
        <authorList>
            <person name="Whitworth D.E."/>
        </authorList>
    </citation>
    <scope>NUCLEOTIDE SEQUENCE [LARGE SCALE GENOMIC DNA]</scope>
    <source>
        <strain evidence="10 11">DSM 14698</strain>
    </source>
</reference>
<dbReference type="CDD" id="cd00833">
    <property type="entry name" value="PKS"/>
    <property type="match status" value="1"/>
</dbReference>
<dbReference type="Gene3D" id="3.30.70.3290">
    <property type="match status" value="1"/>
</dbReference>
<dbReference type="PROSITE" id="PS50075">
    <property type="entry name" value="CARRIER"/>
    <property type="match status" value="1"/>
</dbReference>
<dbReference type="InterPro" id="IPR049490">
    <property type="entry name" value="C883_1060-like_KR_N"/>
</dbReference>
<evidence type="ECO:0000256" key="1">
    <source>
        <dbReference type="ARBA" id="ARBA00022450"/>
    </source>
</evidence>
<protein>
    <submittedName>
        <fullName evidence="10">SDR family NAD(P)-dependent oxidoreductase</fullName>
    </submittedName>
</protein>
<dbReference type="EMBL" id="JABBJJ010000189">
    <property type="protein sequence ID" value="NMO19516.1"/>
    <property type="molecule type" value="Genomic_DNA"/>
</dbReference>
<evidence type="ECO:0000256" key="5">
    <source>
        <dbReference type="ARBA" id="ARBA00023098"/>
    </source>
</evidence>
<dbReference type="InterPro" id="IPR020841">
    <property type="entry name" value="PKS_Beta-ketoAc_synthase_dom"/>
</dbReference>
<dbReference type="InterPro" id="IPR013968">
    <property type="entry name" value="PKS_KR"/>
</dbReference>
<feature type="compositionally biased region" description="Basic residues" evidence="7">
    <location>
        <begin position="1550"/>
        <end position="1559"/>
    </location>
</feature>
<dbReference type="Gene3D" id="3.40.50.720">
    <property type="entry name" value="NAD(P)-binding Rossmann-like Domain"/>
    <property type="match status" value="1"/>
</dbReference>
<dbReference type="InterPro" id="IPR057326">
    <property type="entry name" value="KR_dom"/>
</dbReference>
<dbReference type="SUPFAM" id="SSF52151">
    <property type="entry name" value="FabD/lysophospholipase-like"/>
    <property type="match status" value="1"/>
</dbReference>
<dbReference type="GO" id="GO:0004312">
    <property type="term" value="F:fatty acid synthase activity"/>
    <property type="evidence" value="ECO:0007669"/>
    <property type="project" value="TreeGrafter"/>
</dbReference>
<dbReference type="PANTHER" id="PTHR43775">
    <property type="entry name" value="FATTY ACID SYNTHASE"/>
    <property type="match status" value="1"/>
</dbReference>
<sequence>MSTETETQGGGLEGIAVIGMGARLPGAKTVAEFWKNLSGGVESISFFTEEELIAEGIDPALVRAPNYVKAGGVLGETEMFDAAFFGLNPREAALMDPQHRVFLECAWEAMEGAGYSPERQPGRVGVFGGMSMNTYLLNNIYAHLSHVASLESLQASIGNDKDSLTTEVAYRLNLKGPAVTVQSSSSTSLTCIHFACQSLLAYECDAALAGGVSIHFPEKAGYLYYEGGTTAPDGHCHTFDAKAQGFVAGHGAAVIMLKRLEDAVRDGDTIYAVVKGSACNNDGSNKVSYMAPSVDGHAEAIALAQAVAGVTPDTIGYVEAHGTATQVGDPIEVAALTQAFRQGTDKKQFCALGSAKTNVGHLDSAAGAVGLMKAALSLHHKKLVPSLNFETPNPAIDFANSPFFVNTQLRDWPEGDAPRRAGVCSLGMGGTNAHAVLEEAPPLPPTDAPRRPSQVLLLSARTDTALEAATDRLASHLRDNPDVSLADVAFTLQVGRKRFGKRRAVVCRSVADAMEALSSRDPQRVLTGAQESAGRPVMFLFSGQGSQYVDMGRQLYETEPSFRADVDACAKKLEPHLGLDLRTVLYPPAAQREAATERLKQTALTQPALFVVEYALAKLWMSWGVKPRAMLGHSIGEYVAACLAGVFSLDDALALVAARGRLMQGMPAGTMLAVSLAESEVVGLLPAELSVAAVNSPGTCVVAGPVAAVESFAQTLASRGVTTSRLHTSHAFHSSMMDPILDAFREAVRKVKRNAPQLPYLSNVTGKWITSDEATSPDYWAKHLRGAVRFADGVGELLKDADAILLEVGPGNTLATLSRQHPAKGAQHAFITSLRHPKESHADVDFVLGALGRLWLAGVEPDWDAFLDGERRRRIPLPTAPFERQKFWVEPKKKSAQAEAGKVLVEDTAAADRKEDVSRWFYLPTWKRTPPLPSSEWAKAKACWWLFTPGTDGLGAQVAKRLAEVGQDVVTLTPGPRTARVDSRHWTVDPKDAAGYATLLATLTSEGLAPDRILHLWGAVAEESSGEAALDSALERGFSSLLFLAQALGRQGGARPVSMVAVTHRMQALADESARPEWTTVLGPCRVIPQEYPHLSCRSVDVVLPSTGSWRETALADALLAECAAASRAEAAIAYRGGQRHAQVFEPVAPDALHTESLPLREGGVYLLLGGFGTLGTAHARALARKVKAKLVLASRTALPERSGWDAWLASHGEADAVSRRIAKVKELEALGAEVHVVVADVADRARLRAAVDAAVSRFGALHGVVYAAGDVDPALFRALPDTRPEDVRNHFRSRIQGVYALEEALAGRTLDFCHLASSLAAVLGGLGLASYTAATAFMDAFAVKHTQESPVPWTSVGWDAWRFEEGSASPLAAATPFGALAISADEGARAFEHLLALGPVGQVAVSTSSLSARAARWTRPESQKPAEKPQAAFVQADAGANDRTPRPTLQNPYVAPRDELEETIARLWEATLGIAQVGVHDSFFELGGNSLVGVKLIARVREQFGVSIPAVSLYEGPTVHALAKLIKAASQPPDAAAAEEEDSSLDRGARRRARRASRRGSSEDAPEEES</sequence>
<evidence type="ECO:0000313" key="11">
    <source>
        <dbReference type="Proteomes" id="UP000518300"/>
    </source>
</evidence>
<dbReference type="FunFam" id="1.10.1200.10:FF:000016">
    <property type="entry name" value="Non-ribosomal peptide synthase"/>
    <property type="match status" value="1"/>
</dbReference>
<dbReference type="InterPro" id="IPR036736">
    <property type="entry name" value="ACP-like_sf"/>
</dbReference>
<keyword evidence="3" id="KW-0808">Transferase</keyword>
<dbReference type="SUPFAM" id="SSF47336">
    <property type="entry name" value="ACP-like"/>
    <property type="match status" value="1"/>
</dbReference>
<dbReference type="InterPro" id="IPR016036">
    <property type="entry name" value="Malonyl_transacylase_ACP-bd"/>
</dbReference>
<gene>
    <name evidence="10" type="ORF">HG543_32270</name>
</gene>
<comment type="caution">
    <text evidence="10">The sequence shown here is derived from an EMBL/GenBank/DDBJ whole genome shotgun (WGS) entry which is preliminary data.</text>
</comment>
<dbReference type="InterPro" id="IPR050091">
    <property type="entry name" value="PKS_NRPS_Biosynth_Enz"/>
</dbReference>
<dbReference type="GO" id="GO:0031177">
    <property type="term" value="F:phosphopantetheine binding"/>
    <property type="evidence" value="ECO:0007669"/>
    <property type="project" value="InterPro"/>
</dbReference>
<dbReference type="Pfam" id="PF21394">
    <property type="entry name" value="Beta-ketacyl_N"/>
    <property type="match status" value="1"/>
</dbReference>
<dbReference type="Pfam" id="PF02801">
    <property type="entry name" value="Ketoacyl-synt_C"/>
    <property type="match status" value="1"/>
</dbReference>
<dbReference type="InterPro" id="IPR006162">
    <property type="entry name" value="Ppantetheine_attach_site"/>
</dbReference>
<dbReference type="Pfam" id="PF22621">
    <property type="entry name" value="CurL-like_PKS_C"/>
    <property type="match status" value="1"/>
</dbReference>
<keyword evidence="11" id="KW-1185">Reference proteome</keyword>
<dbReference type="Proteomes" id="UP000518300">
    <property type="component" value="Unassembled WGS sequence"/>
</dbReference>
<accession>A0A848LP49</accession>
<evidence type="ECO:0000313" key="10">
    <source>
        <dbReference type="EMBL" id="NMO19516.1"/>
    </source>
</evidence>
<dbReference type="SMART" id="SM00823">
    <property type="entry name" value="PKS_PP"/>
    <property type="match status" value="1"/>
</dbReference>
<dbReference type="InterPro" id="IPR014030">
    <property type="entry name" value="Ketoacyl_synth_N"/>
</dbReference>
<dbReference type="FunFam" id="3.40.47.10:FF:000042">
    <property type="entry name" value="Polyketide synthase Pks13"/>
    <property type="match status" value="1"/>
</dbReference>
<evidence type="ECO:0000256" key="7">
    <source>
        <dbReference type="SAM" id="MobiDB-lite"/>
    </source>
</evidence>
<dbReference type="Gene3D" id="3.40.366.10">
    <property type="entry name" value="Malonyl-Coenzyme A Acyl Carrier Protein, domain 2"/>
    <property type="match status" value="1"/>
</dbReference>
<feature type="domain" description="Carrier" evidence="8">
    <location>
        <begin position="1456"/>
        <end position="1531"/>
    </location>
</feature>
<dbReference type="PROSITE" id="PS00012">
    <property type="entry name" value="PHOSPHOPANTETHEINE"/>
    <property type="match status" value="1"/>
</dbReference>
<keyword evidence="5" id="KW-0443">Lipid metabolism</keyword>
<dbReference type="InterPro" id="IPR016039">
    <property type="entry name" value="Thiolase-like"/>
</dbReference>
<keyword evidence="1" id="KW-0596">Phosphopantetheine</keyword>
<dbReference type="InterPro" id="IPR014043">
    <property type="entry name" value="Acyl_transferase_dom"/>
</dbReference>
<dbReference type="SMART" id="SM00827">
    <property type="entry name" value="PKS_AT"/>
    <property type="match status" value="1"/>
</dbReference>
<keyword evidence="2" id="KW-0597">Phosphoprotein</keyword>
<dbReference type="Gene3D" id="1.10.1200.10">
    <property type="entry name" value="ACP-like"/>
    <property type="match status" value="1"/>
</dbReference>
<dbReference type="InterPro" id="IPR036291">
    <property type="entry name" value="NAD(P)-bd_dom_sf"/>
</dbReference>